<reference evidence="6 7" key="1">
    <citation type="journal article" date="2019" name="Int. J. Syst. Evol. Microbiol.">
        <title>The Global Catalogue of Microorganisms (GCM) 10K type strain sequencing project: providing services to taxonomists for standard genome sequencing and annotation.</title>
        <authorList>
            <consortium name="The Broad Institute Genomics Platform"/>
            <consortium name="The Broad Institute Genome Sequencing Center for Infectious Disease"/>
            <person name="Wu L."/>
            <person name="Ma J."/>
        </authorList>
    </citation>
    <scope>NUCLEOTIDE SEQUENCE [LARGE SCALE GENOMIC DNA]</scope>
    <source>
        <strain evidence="6 7">JCM 14546</strain>
    </source>
</reference>
<gene>
    <name evidence="6" type="ORF">GCM10009755_28460</name>
</gene>
<dbReference type="CDD" id="cd03528">
    <property type="entry name" value="Rieske_RO_ferredoxin"/>
    <property type="match status" value="1"/>
</dbReference>
<organism evidence="6 7">
    <name type="scientific">Brevibacterium samyangense</name>
    <dbReference type="NCBI Taxonomy" id="366888"/>
    <lineage>
        <taxon>Bacteria</taxon>
        <taxon>Bacillati</taxon>
        <taxon>Actinomycetota</taxon>
        <taxon>Actinomycetes</taxon>
        <taxon>Micrococcales</taxon>
        <taxon>Brevibacteriaceae</taxon>
        <taxon>Brevibacterium</taxon>
    </lineage>
</organism>
<evidence type="ECO:0000313" key="6">
    <source>
        <dbReference type="EMBL" id="GAA2014981.1"/>
    </source>
</evidence>
<dbReference type="Gene3D" id="2.102.10.10">
    <property type="entry name" value="Rieske [2Fe-2S] iron-sulphur domain"/>
    <property type="match status" value="1"/>
</dbReference>
<dbReference type="PROSITE" id="PS51296">
    <property type="entry name" value="RIESKE"/>
    <property type="match status" value="1"/>
</dbReference>
<dbReference type="InterPro" id="IPR036922">
    <property type="entry name" value="Rieske_2Fe-2S_sf"/>
</dbReference>
<evidence type="ECO:0000256" key="3">
    <source>
        <dbReference type="ARBA" id="ARBA00023004"/>
    </source>
</evidence>
<evidence type="ECO:0000256" key="1">
    <source>
        <dbReference type="ARBA" id="ARBA00022714"/>
    </source>
</evidence>
<dbReference type="Proteomes" id="UP001500755">
    <property type="component" value="Unassembled WGS sequence"/>
</dbReference>
<evidence type="ECO:0000256" key="2">
    <source>
        <dbReference type="ARBA" id="ARBA00022723"/>
    </source>
</evidence>
<keyword evidence="7" id="KW-1185">Reference proteome</keyword>
<dbReference type="PANTHER" id="PTHR21496">
    <property type="entry name" value="FERREDOXIN-RELATED"/>
    <property type="match status" value="1"/>
</dbReference>
<keyword evidence="2" id="KW-0479">Metal-binding</keyword>
<keyword evidence="3" id="KW-0408">Iron</keyword>
<protein>
    <submittedName>
        <fullName evidence="6">Non-heme iron oxygenase ferredoxin subunit</fullName>
    </submittedName>
</protein>
<dbReference type="Pfam" id="PF00355">
    <property type="entry name" value="Rieske"/>
    <property type="match status" value="1"/>
</dbReference>
<keyword evidence="1" id="KW-0001">2Fe-2S</keyword>
<keyword evidence="4" id="KW-0411">Iron-sulfur</keyword>
<evidence type="ECO:0000313" key="7">
    <source>
        <dbReference type="Proteomes" id="UP001500755"/>
    </source>
</evidence>
<name>A0ABN2TN71_9MICO</name>
<dbReference type="SUPFAM" id="SSF50022">
    <property type="entry name" value="ISP domain"/>
    <property type="match status" value="1"/>
</dbReference>
<accession>A0ABN2TN71</accession>
<evidence type="ECO:0000259" key="5">
    <source>
        <dbReference type="PROSITE" id="PS51296"/>
    </source>
</evidence>
<dbReference type="RefSeq" id="WP_344310800.1">
    <property type="nucleotide sequence ID" value="NZ_BAAANO010000035.1"/>
</dbReference>
<feature type="domain" description="Rieske" evidence="5">
    <location>
        <begin position="3"/>
        <end position="99"/>
    </location>
</feature>
<evidence type="ECO:0000256" key="4">
    <source>
        <dbReference type="ARBA" id="ARBA00023014"/>
    </source>
</evidence>
<sequence length="105" mass="11055">MSTLACAADAVGPGEAIRVVIDDREVCIARTEDGTVHAIDDLCTHGEVSLAEGEVSGCTIECWLHGSAFDLRTGVPQTPPAFEPVEVFTAEERDGGIWVDLTPAS</sequence>
<comment type="caution">
    <text evidence="6">The sequence shown here is derived from an EMBL/GenBank/DDBJ whole genome shotgun (WGS) entry which is preliminary data.</text>
</comment>
<dbReference type="InterPro" id="IPR017941">
    <property type="entry name" value="Rieske_2Fe-2S"/>
</dbReference>
<dbReference type="PANTHER" id="PTHR21496:SF23">
    <property type="entry name" value="3-PHENYLPROPIONATE_CINNAMIC ACID DIOXYGENASE FERREDOXIN SUBUNIT"/>
    <property type="match status" value="1"/>
</dbReference>
<proteinExistence type="predicted"/>
<dbReference type="EMBL" id="BAAANO010000035">
    <property type="protein sequence ID" value="GAA2014981.1"/>
    <property type="molecule type" value="Genomic_DNA"/>
</dbReference>